<keyword evidence="5" id="KW-0812">Transmembrane</keyword>
<feature type="signal peptide" evidence="9">
    <location>
        <begin position="1"/>
        <end position="24"/>
    </location>
</feature>
<evidence type="ECO:0000256" key="1">
    <source>
        <dbReference type="ARBA" id="ARBA00004442"/>
    </source>
</evidence>
<dbReference type="PANTHER" id="PTHR30026">
    <property type="entry name" value="OUTER MEMBRANE PROTEIN TOLC"/>
    <property type="match status" value="1"/>
</dbReference>
<name>A0A1G6NHT9_9BACT</name>
<reference evidence="10 11" key="1">
    <citation type="submission" date="2016-09" db="EMBL/GenBank/DDBJ databases">
        <authorList>
            <person name="Capua I."/>
            <person name="De Benedictis P."/>
            <person name="Joannis T."/>
            <person name="Lombin L.H."/>
            <person name="Cattoli G."/>
        </authorList>
    </citation>
    <scope>NUCLEOTIDE SEQUENCE [LARGE SCALE GENOMIC DNA]</scope>
    <source>
        <strain evidence="10 11">A7P-90m</strain>
    </source>
</reference>
<sequence>MIRKLVLLLITVSFFCIGFTPADGQTVYTLERALDVAGNQSPDIIQSLLNLERFKESLNAQRAGLKSKFQLNVTPIEYENSRNFNSTYSTWINTESTTSSGTFSIVQPILPTDATVSLNNNAAWRKNYSDFSKTETKSYSNNLYLNIQQPLFTYNKRKMELRELELDYEKANLNYSMQRLNLEKNVSQYFYNLFLAQKNLTIAEDELEKTQKSYEIIENKVSAGLAAKEQFYQAELNLMNAKSGLENRKVDRENIQDDFKLYVGIPFSEEAIALADISVNPVVIDVDFAVRQALSARMELRQRQIDIENSQFDLIRTQALNEFKGDVNLSLGLMGDNPKAANVYETPSTSPKVSISFNIPIYDWGEKKARVKAQQAVVKSSELNLGTEQKQIELNIRKIHRSLKNQLNQIDIARQNEKNAQLTYEINLERYRNGDLTSMDLKLYQNQLSEKKMSLLQAQIDYKQGLLNMKIQTLYDFENQRAIVPTSESQVKQ</sequence>
<keyword evidence="9" id="KW-0732">Signal</keyword>
<keyword evidence="11" id="KW-1185">Reference proteome</keyword>
<dbReference type="GO" id="GO:0015288">
    <property type="term" value="F:porin activity"/>
    <property type="evidence" value="ECO:0007669"/>
    <property type="project" value="TreeGrafter"/>
</dbReference>
<dbReference type="GO" id="GO:1990281">
    <property type="term" value="C:efflux pump complex"/>
    <property type="evidence" value="ECO:0007669"/>
    <property type="project" value="TreeGrafter"/>
</dbReference>
<keyword evidence="8" id="KW-0175">Coiled coil</keyword>
<keyword evidence="6" id="KW-0472">Membrane</keyword>
<evidence type="ECO:0000256" key="4">
    <source>
        <dbReference type="ARBA" id="ARBA00022452"/>
    </source>
</evidence>
<dbReference type="SUPFAM" id="SSF56954">
    <property type="entry name" value="Outer membrane efflux proteins (OEP)"/>
    <property type="match status" value="1"/>
</dbReference>
<dbReference type="STRING" id="1640674.SAMN05216323_104323"/>
<dbReference type="PANTHER" id="PTHR30026:SF20">
    <property type="entry name" value="OUTER MEMBRANE PROTEIN TOLC"/>
    <property type="match status" value="1"/>
</dbReference>
<dbReference type="Pfam" id="PF02321">
    <property type="entry name" value="OEP"/>
    <property type="match status" value="2"/>
</dbReference>
<dbReference type="AlphaFoldDB" id="A0A1G6NHT9"/>
<gene>
    <name evidence="10" type="ORF">SAMN05216323_104323</name>
</gene>
<dbReference type="Proteomes" id="UP000199452">
    <property type="component" value="Unassembled WGS sequence"/>
</dbReference>
<comment type="similarity">
    <text evidence="2">Belongs to the outer membrane factor (OMF) (TC 1.B.17) family.</text>
</comment>
<evidence type="ECO:0000256" key="7">
    <source>
        <dbReference type="ARBA" id="ARBA00023237"/>
    </source>
</evidence>
<evidence type="ECO:0000256" key="6">
    <source>
        <dbReference type="ARBA" id="ARBA00023136"/>
    </source>
</evidence>
<dbReference type="GO" id="GO:0015562">
    <property type="term" value="F:efflux transmembrane transporter activity"/>
    <property type="evidence" value="ECO:0007669"/>
    <property type="project" value="InterPro"/>
</dbReference>
<evidence type="ECO:0000313" key="11">
    <source>
        <dbReference type="Proteomes" id="UP000199452"/>
    </source>
</evidence>
<proteinExistence type="inferred from homology"/>
<keyword evidence="3" id="KW-0813">Transport</keyword>
<dbReference type="GO" id="GO:0009279">
    <property type="term" value="C:cell outer membrane"/>
    <property type="evidence" value="ECO:0007669"/>
    <property type="project" value="UniProtKB-SubCell"/>
</dbReference>
<evidence type="ECO:0000256" key="8">
    <source>
        <dbReference type="SAM" id="Coils"/>
    </source>
</evidence>
<evidence type="ECO:0000256" key="3">
    <source>
        <dbReference type="ARBA" id="ARBA00022448"/>
    </source>
</evidence>
<dbReference type="Gene3D" id="1.20.1600.10">
    <property type="entry name" value="Outer membrane efflux proteins (OEP)"/>
    <property type="match status" value="1"/>
</dbReference>
<dbReference type="EMBL" id="FMYP01000043">
    <property type="protein sequence ID" value="SDC67472.1"/>
    <property type="molecule type" value="Genomic_DNA"/>
</dbReference>
<accession>A0A1G6NHT9</accession>
<feature type="chain" id="PRO_5011523069" evidence="9">
    <location>
        <begin position="25"/>
        <end position="493"/>
    </location>
</feature>
<dbReference type="RefSeq" id="WP_092439134.1">
    <property type="nucleotide sequence ID" value="NZ_FMYP01000043.1"/>
</dbReference>
<keyword evidence="7" id="KW-0998">Cell outer membrane</keyword>
<organism evidence="10 11">
    <name type="scientific">Williamwhitmania taraxaci</name>
    <dbReference type="NCBI Taxonomy" id="1640674"/>
    <lineage>
        <taxon>Bacteria</taxon>
        <taxon>Pseudomonadati</taxon>
        <taxon>Bacteroidota</taxon>
        <taxon>Bacteroidia</taxon>
        <taxon>Bacteroidales</taxon>
        <taxon>Williamwhitmaniaceae</taxon>
        <taxon>Williamwhitmania</taxon>
    </lineage>
</organism>
<comment type="subcellular location">
    <subcellularLocation>
        <location evidence="1">Cell outer membrane</location>
    </subcellularLocation>
</comment>
<protein>
    <submittedName>
        <fullName evidence="10">Outer membrane protein TolC</fullName>
    </submittedName>
</protein>
<dbReference type="OrthoDB" id="940457at2"/>
<dbReference type="InterPro" id="IPR051906">
    <property type="entry name" value="TolC-like"/>
</dbReference>
<evidence type="ECO:0000256" key="2">
    <source>
        <dbReference type="ARBA" id="ARBA00007613"/>
    </source>
</evidence>
<keyword evidence="4" id="KW-1134">Transmembrane beta strand</keyword>
<evidence type="ECO:0000313" key="10">
    <source>
        <dbReference type="EMBL" id="SDC67472.1"/>
    </source>
</evidence>
<dbReference type="InterPro" id="IPR003423">
    <property type="entry name" value="OMP_efflux"/>
</dbReference>
<evidence type="ECO:0000256" key="9">
    <source>
        <dbReference type="SAM" id="SignalP"/>
    </source>
</evidence>
<evidence type="ECO:0000256" key="5">
    <source>
        <dbReference type="ARBA" id="ARBA00022692"/>
    </source>
</evidence>
<feature type="coiled-coil region" evidence="8">
    <location>
        <begin position="154"/>
        <end position="220"/>
    </location>
</feature>